<dbReference type="Pfam" id="PF05147">
    <property type="entry name" value="LANC_like"/>
    <property type="match status" value="1"/>
</dbReference>
<dbReference type="SUPFAM" id="SSF56112">
    <property type="entry name" value="Protein kinase-like (PK-like)"/>
    <property type="match status" value="1"/>
</dbReference>
<dbReference type="CDD" id="cd04791">
    <property type="entry name" value="LanC_SerThrkinase"/>
    <property type="match status" value="1"/>
</dbReference>
<evidence type="ECO:0000256" key="4">
    <source>
        <dbReference type="ARBA" id="ARBA00022741"/>
    </source>
</evidence>
<dbReference type="Proteomes" id="UP000436138">
    <property type="component" value="Chromosome"/>
</dbReference>
<keyword evidence="4" id="KW-0547">Nucleotide-binding</keyword>
<keyword evidence="7" id="KW-0479">Metal-binding</keyword>
<evidence type="ECO:0000256" key="8">
    <source>
        <dbReference type="SAM" id="MobiDB-lite"/>
    </source>
</evidence>
<dbReference type="InterPro" id="IPR011009">
    <property type="entry name" value="Kinase-like_dom_sf"/>
</dbReference>
<dbReference type="InterPro" id="IPR057929">
    <property type="entry name" value="RamC_N"/>
</dbReference>
<protein>
    <recommendedName>
        <fullName evidence="1">non-specific serine/threonine protein kinase</fullName>
        <ecNumber evidence="1">2.7.11.1</ecNumber>
    </recommendedName>
</protein>
<feature type="binding site" evidence="7">
    <location>
        <position position="768"/>
    </location>
    <ligand>
        <name>Zn(2+)</name>
        <dbReference type="ChEBI" id="CHEBI:29105"/>
    </ligand>
</feature>
<dbReference type="SMART" id="SM00220">
    <property type="entry name" value="S_TKc"/>
    <property type="match status" value="1"/>
</dbReference>
<feature type="region of interest" description="Disordered" evidence="8">
    <location>
        <begin position="190"/>
        <end position="214"/>
    </location>
</feature>
<evidence type="ECO:0000256" key="5">
    <source>
        <dbReference type="ARBA" id="ARBA00022777"/>
    </source>
</evidence>
<dbReference type="GO" id="GO:0046872">
    <property type="term" value="F:metal ion binding"/>
    <property type="evidence" value="ECO:0007669"/>
    <property type="project" value="UniProtKB-KW"/>
</dbReference>
<keyword evidence="11" id="KW-1185">Reference proteome</keyword>
<feature type="domain" description="Protein kinase" evidence="9">
    <location>
        <begin position="222"/>
        <end position="490"/>
    </location>
</feature>
<name>A0A6I6MPR6_9ACTN</name>
<dbReference type="Gene3D" id="1.10.510.10">
    <property type="entry name" value="Transferase(Phosphotransferase) domain 1"/>
    <property type="match status" value="1"/>
</dbReference>
<gene>
    <name evidence="10" type="ORF">GQF42_01850</name>
</gene>
<keyword evidence="3" id="KW-0808">Transferase</keyword>
<keyword evidence="5 10" id="KW-0418">Kinase</keyword>
<keyword evidence="2" id="KW-0723">Serine/threonine-protein kinase</keyword>
<dbReference type="SMART" id="SM01260">
    <property type="entry name" value="LANC_like"/>
    <property type="match status" value="1"/>
</dbReference>
<reference evidence="10 11" key="1">
    <citation type="submission" date="2019-12" db="EMBL/GenBank/DDBJ databases">
        <title>Streptomyces sp. strain T44 isolated from rhizosphere soil of Broussonetia papyrifera.</title>
        <authorList>
            <person name="Mo P."/>
        </authorList>
    </citation>
    <scope>NUCLEOTIDE SEQUENCE [LARGE SCALE GENOMIC DNA]</scope>
    <source>
        <strain evidence="10 11">T44</strain>
    </source>
</reference>
<dbReference type="Pfam" id="PF25816">
    <property type="entry name" value="RamC_N"/>
    <property type="match status" value="1"/>
</dbReference>
<dbReference type="GO" id="GO:0004674">
    <property type="term" value="F:protein serine/threonine kinase activity"/>
    <property type="evidence" value="ECO:0007669"/>
    <property type="project" value="UniProtKB-KW"/>
</dbReference>
<sequence length="908" mass="98500">MKAGPTADRSLLVDCVRSVLTRHELSDWQIKPGKFWCHVRLPDAPQRIQGWKLHVSATPLSAPLVLAQTADVLAAHRVPFKFAGTLARVAELCSRRTDRASGGKFITVYPDGPYDQLRALADELHLATEGLPGPGILSDQPYRPGSLVHYRFGAFHGVPMLGNEASYEAMLMAPDGSLDRDRREAWFCPPPWAPRDPFTGQRPTSPKPDRAAARPVRLDDRYVVREVVRHAFTGGVYRATDERDGAAVIVKQARPHTGATASGEDVRDARRHEAAMLEHFASFGRTPRPVGLFEQQGDLFLVQEAIDGVTLRHWVTQNLTYEEDGGDWGLSVALAERLAAGLVDLVELVHDEGFVLRDLNPNNVMVTEDHELRLIDLELLARPGERVVHAHTPGYAAPEQVDARSGDRCLDLTADLYGLGATLLYLVTGVDPLLAPDDSPARPYRQQIADLLEPLCRDNPTAHRFAPLILALLHEQPEQRPGLAEVRSTLSGQSPPESRSVLPSASNAPTGSELKQLTDDALEHLLATMAPEADRLWPPSSFGATSDPLNVQHGAAGLLGVLTRALCAEPGPHLREAVGTAADWITGRVGREPRALPGLHFGRSGTTWALLDAAEGLDNDTLAGVAADLARRVPLRWPNPDICHGSAGAGMTQLRFWEATGDDDFLRRADEAAECVAAAAVRRGGLLLWPIPHSWPSHLAGLVHYGFAHGVAGTGAFLLAAGRATGTERYLKLADEAARTLLSTARHDDGAAYWTAGPSGGARRTNWCSGSSGIGTFLLRLSQHSEDVRLREGAEAAAVAVRRSRWHAGTSHCHGLAGDGEFLLDMAEAYRQPRYARWAEDLALTLHARHTIRHGRVLAPDETGTTVTTDYGTGLGGVLAFLLRLRHGGPRLWLPKTFTGPDARDTAR</sequence>
<dbReference type="Pfam" id="PF00069">
    <property type="entry name" value="Pkinase"/>
    <property type="match status" value="1"/>
</dbReference>
<evidence type="ECO:0000259" key="9">
    <source>
        <dbReference type="PROSITE" id="PS50011"/>
    </source>
</evidence>
<dbReference type="PANTHER" id="PTHR43289">
    <property type="entry name" value="MITOGEN-ACTIVATED PROTEIN KINASE KINASE KINASE 20-RELATED"/>
    <property type="match status" value="1"/>
</dbReference>
<dbReference type="InterPro" id="IPR007822">
    <property type="entry name" value="LANC-like"/>
</dbReference>
<dbReference type="InterPro" id="IPR000719">
    <property type="entry name" value="Prot_kinase_dom"/>
</dbReference>
<evidence type="ECO:0000256" key="1">
    <source>
        <dbReference type="ARBA" id="ARBA00012513"/>
    </source>
</evidence>
<evidence type="ECO:0000256" key="6">
    <source>
        <dbReference type="ARBA" id="ARBA00022840"/>
    </source>
</evidence>
<feature type="binding site" evidence="7">
    <location>
        <position position="813"/>
    </location>
    <ligand>
        <name>Zn(2+)</name>
        <dbReference type="ChEBI" id="CHEBI:29105"/>
    </ligand>
</feature>
<dbReference type="Gene3D" id="1.50.10.20">
    <property type="match status" value="1"/>
</dbReference>
<keyword evidence="6" id="KW-0067">ATP-binding</keyword>
<dbReference type="SUPFAM" id="SSF158745">
    <property type="entry name" value="LanC-like"/>
    <property type="match status" value="1"/>
</dbReference>
<dbReference type="AlphaFoldDB" id="A0A6I6MPR6"/>
<dbReference type="RefSeq" id="WP_199272541.1">
    <property type="nucleotide sequence ID" value="NZ_CP047020.1"/>
</dbReference>
<dbReference type="KEGG" id="sbro:GQF42_01850"/>
<feature type="binding site" evidence="7">
    <location>
        <position position="814"/>
    </location>
    <ligand>
        <name>Zn(2+)</name>
        <dbReference type="ChEBI" id="CHEBI:29105"/>
    </ligand>
</feature>
<evidence type="ECO:0000256" key="2">
    <source>
        <dbReference type="ARBA" id="ARBA00022527"/>
    </source>
</evidence>
<dbReference type="NCBIfam" id="NF038150">
    <property type="entry name" value="lanthi_synth_IV"/>
    <property type="match status" value="1"/>
</dbReference>
<accession>A0A6I6MPR6</accession>
<dbReference type="PANTHER" id="PTHR43289:SF6">
    <property type="entry name" value="SERINE_THREONINE-PROTEIN KINASE NEKL-3"/>
    <property type="match status" value="1"/>
</dbReference>
<keyword evidence="7" id="KW-0862">Zinc</keyword>
<evidence type="ECO:0000313" key="10">
    <source>
        <dbReference type="EMBL" id="QHA02233.1"/>
    </source>
</evidence>
<dbReference type="EMBL" id="CP047020">
    <property type="protein sequence ID" value="QHA02233.1"/>
    <property type="molecule type" value="Genomic_DNA"/>
</dbReference>
<feature type="region of interest" description="Disordered" evidence="8">
    <location>
        <begin position="480"/>
        <end position="512"/>
    </location>
</feature>
<proteinExistence type="predicted"/>
<dbReference type="GO" id="GO:0031179">
    <property type="term" value="P:peptide modification"/>
    <property type="evidence" value="ECO:0007669"/>
    <property type="project" value="InterPro"/>
</dbReference>
<dbReference type="GO" id="GO:0005524">
    <property type="term" value="F:ATP binding"/>
    <property type="evidence" value="ECO:0007669"/>
    <property type="project" value="UniProtKB-KW"/>
</dbReference>
<evidence type="ECO:0000313" key="11">
    <source>
        <dbReference type="Proteomes" id="UP000436138"/>
    </source>
</evidence>
<feature type="compositionally biased region" description="Polar residues" evidence="8">
    <location>
        <begin position="488"/>
        <end position="512"/>
    </location>
</feature>
<evidence type="ECO:0000256" key="3">
    <source>
        <dbReference type="ARBA" id="ARBA00022679"/>
    </source>
</evidence>
<dbReference type="InterPro" id="IPR058053">
    <property type="entry name" value="RamC_C"/>
</dbReference>
<organism evidence="10 11">
    <name type="scientific">Streptomyces broussonetiae</name>
    <dbReference type="NCBI Taxonomy" id="2686304"/>
    <lineage>
        <taxon>Bacteria</taxon>
        <taxon>Bacillati</taxon>
        <taxon>Actinomycetota</taxon>
        <taxon>Actinomycetes</taxon>
        <taxon>Kitasatosporales</taxon>
        <taxon>Streptomycetaceae</taxon>
        <taxon>Streptomyces</taxon>
    </lineage>
</organism>
<dbReference type="PROSITE" id="PS50011">
    <property type="entry name" value="PROTEIN_KINASE_DOM"/>
    <property type="match status" value="1"/>
</dbReference>
<evidence type="ECO:0000256" key="7">
    <source>
        <dbReference type="PIRSR" id="PIRSR607822-1"/>
    </source>
</evidence>
<dbReference type="EC" id="2.7.11.1" evidence="1"/>